<accession>A0A542YIF8</accession>
<name>A0A542YIF8_9MICO</name>
<sequence length="38" mass="3461">MAGLIPLGAPDAIACEGDACLVPGAAAPPADAAVVSGQ</sequence>
<reference evidence="1 2" key="1">
    <citation type="submission" date="2019-06" db="EMBL/GenBank/DDBJ databases">
        <title>Sequencing the genomes of 1000 actinobacteria strains.</title>
        <authorList>
            <person name="Klenk H.-P."/>
        </authorList>
    </citation>
    <scope>NUCLEOTIDE SEQUENCE [LARGE SCALE GENOMIC DNA]</scope>
    <source>
        <strain evidence="1 2">DSM 26477</strain>
    </source>
</reference>
<organism evidence="1 2">
    <name type="scientific">Homoserinimonas aerilata</name>
    <dbReference type="NCBI Taxonomy" id="1162970"/>
    <lineage>
        <taxon>Bacteria</taxon>
        <taxon>Bacillati</taxon>
        <taxon>Actinomycetota</taxon>
        <taxon>Actinomycetes</taxon>
        <taxon>Micrococcales</taxon>
        <taxon>Microbacteriaceae</taxon>
        <taxon>Homoserinimonas</taxon>
    </lineage>
</organism>
<evidence type="ECO:0000313" key="2">
    <source>
        <dbReference type="Proteomes" id="UP000317998"/>
    </source>
</evidence>
<protein>
    <submittedName>
        <fullName evidence="1">Uncharacterized protein</fullName>
    </submittedName>
</protein>
<proteinExistence type="predicted"/>
<comment type="caution">
    <text evidence="1">The sequence shown here is derived from an EMBL/GenBank/DDBJ whole genome shotgun (WGS) entry which is preliminary data.</text>
</comment>
<evidence type="ECO:0000313" key="1">
    <source>
        <dbReference type="EMBL" id="TQL47858.1"/>
    </source>
</evidence>
<dbReference type="EMBL" id="VFOM01000001">
    <property type="protein sequence ID" value="TQL47858.1"/>
    <property type="molecule type" value="Genomic_DNA"/>
</dbReference>
<dbReference type="Proteomes" id="UP000317998">
    <property type="component" value="Unassembled WGS sequence"/>
</dbReference>
<gene>
    <name evidence="1" type="ORF">FB562_0929</name>
</gene>
<dbReference type="AlphaFoldDB" id="A0A542YIF8"/>
<keyword evidence="2" id="KW-1185">Reference proteome</keyword>